<dbReference type="PANTHER" id="PTHR24559:SF450">
    <property type="entry name" value="RNA-DIRECTED DNA POLYMERASE HOMOLOG"/>
    <property type="match status" value="1"/>
</dbReference>
<dbReference type="InterPro" id="IPR000477">
    <property type="entry name" value="RT_dom"/>
</dbReference>
<organism evidence="9 10">
    <name type="scientific">Cucumis melo var. makuwa</name>
    <name type="common">Oriental melon</name>
    <dbReference type="NCBI Taxonomy" id="1194695"/>
    <lineage>
        <taxon>Eukaryota</taxon>
        <taxon>Viridiplantae</taxon>
        <taxon>Streptophyta</taxon>
        <taxon>Embryophyta</taxon>
        <taxon>Tracheophyta</taxon>
        <taxon>Spermatophyta</taxon>
        <taxon>Magnoliopsida</taxon>
        <taxon>eudicotyledons</taxon>
        <taxon>Gunneridae</taxon>
        <taxon>Pentapetalae</taxon>
        <taxon>rosids</taxon>
        <taxon>fabids</taxon>
        <taxon>Cucurbitales</taxon>
        <taxon>Cucurbitaceae</taxon>
        <taxon>Benincaseae</taxon>
        <taxon>Cucumis</taxon>
    </lineage>
</organism>
<dbReference type="GO" id="GO:0006508">
    <property type="term" value="P:proteolysis"/>
    <property type="evidence" value="ECO:0007669"/>
    <property type="project" value="UniProtKB-KW"/>
</dbReference>
<keyword evidence="9" id="KW-0575">Peroxidase</keyword>
<keyword evidence="4" id="KW-0540">Nuclease</keyword>
<evidence type="ECO:0000256" key="4">
    <source>
        <dbReference type="ARBA" id="ARBA00022722"/>
    </source>
</evidence>
<dbReference type="OrthoDB" id="3863715at2759"/>
<dbReference type="GO" id="GO:0004601">
    <property type="term" value="F:peroxidase activity"/>
    <property type="evidence" value="ECO:0007669"/>
    <property type="project" value="UniProtKB-KW"/>
</dbReference>
<evidence type="ECO:0000256" key="3">
    <source>
        <dbReference type="ARBA" id="ARBA00022695"/>
    </source>
</evidence>
<dbReference type="GO" id="GO:0003964">
    <property type="term" value="F:RNA-directed DNA polymerase activity"/>
    <property type="evidence" value="ECO:0007669"/>
    <property type="project" value="UniProtKB-KW"/>
</dbReference>
<name>A0A5A7T366_CUCMM</name>
<reference evidence="9 10" key="1">
    <citation type="submission" date="2019-08" db="EMBL/GenBank/DDBJ databases">
        <title>Draft genome sequences of two oriental melons (Cucumis melo L. var makuwa).</title>
        <authorList>
            <person name="Kwon S.-Y."/>
        </authorList>
    </citation>
    <scope>NUCLEOTIDE SEQUENCE [LARGE SCALE GENOMIC DNA]</scope>
    <source>
        <strain evidence="10">cv. SW 3</strain>
        <tissue evidence="9">Leaf</tissue>
    </source>
</reference>
<accession>A0A5A7T366</accession>
<evidence type="ECO:0000256" key="7">
    <source>
        <dbReference type="ARBA" id="ARBA00022918"/>
    </source>
</evidence>
<keyword evidence="6" id="KW-0378">Hydrolase</keyword>
<dbReference type="STRING" id="1194695.A0A5A7T366"/>
<evidence type="ECO:0000256" key="1">
    <source>
        <dbReference type="ARBA" id="ARBA00022670"/>
    </source>
</evidence>
<proteinExistence type="predicted"/>
<dbReference type="SUPFAM" id="SSF56672">
    <property type="entry name" value="DNA/RNA polymerases"/>
    <property type="match status" value="1"/>
</dbReference>
<dbReference type="InterPro" id="IPR043502">
    <property type="entry name" value="DNA/RNA_pol_sf"/>
</dbReference>
<feature type="domain" description="Reverse transcriptase" evidence="8">
    <location>
        <begin position="139"/>
        <end position="230"/>
    </location>
</feature>
<dbReference type="PANTHER" id="PTHR24559">
    <property type="entry name" value="TRANSPOSON TY3-I GAG-POL POLYPROTEIN"/>
    <property type="match status" value="1"/>
</dbReference>
<gene>
    <name evidence="9" type="ORF">E6C27_scaffold379G001490</name>
</gene>
<dbReference type="Pfam" id="PF00078">
    <property type="entry name" value="RVT_1"/>
    <property type="match status" value="1"/>
</dbReference>
<keyword evidence="1" id="KW-0645">Protease</keyword>
<evidence type="ECO:0000256" key="2">
    <source>
        <dbReference type="ARBA" id="ARBA00022679"/>
    </source>
</evidence>
<dbReference type="AlphaFoldDB" id="A0A5A7T366"/>
<evidence type="ECO:0000313" key="10">
    <source>
        <dbReference type="Proteomes" id="UP000321393"/>
    </source>
</evidence>
<dbReference type="GO" id="GO:0008233">
    <property type="term" value="F:peptidase activity"/>
    <property type="evidence" value="ECO:0007669"/>
    <property type="project" value="UniProtKB-KW"/>
</dbReference>
<dbReference type="Gene3D" id="3.30.70.270">
    <property type="match status" value="1"/>
</dbReference>
<dbReference type="FunFam" id="3.10.10.10:FF:000007">
    <property type="entry name" value="Retrovirus-related Pol polyprotein from transposon 17.6-like Protein"/>
    <property type="match status" value="1"/>
</dbReference>
<keyword evidence="5" id="KW-0255">Endonuclease</keyword>
<evidence type="ECO:0000256" key="5">
    <source>
        <dbReference type="ARBA" id="ARBA00022759"/>
    </source>
</evidence>
<evidence type="ECO:0000313" key="9">
    <source>
        <dbReference type="EMBL" id="KAA0037228.1"/>
    </source>
</evidence>
<sequence>MQWLDTTGTIKVHWPSLTMVFWKEGNKVVLKRDPALIRAECSLKTLEKTWDEEDQGFLIDWQNYETENDSKESKTQSQHGDEEELPMIQFLLNQYSDLFDISKTLPPKRAVDHRIFTLLEQKPINVRPYKYGHNQKEEIEKLVTEMLQTGIIRPSHIPFSSPVLLVKKKDGELLDELHRATVFSKLDLKSGYHQIRMKEEDIEKTAFRTHEGHYEFLVMPFGLTNAPATF</sequence>
<dbReference type="GO" id="GO:0004519">
    <property type="term" value="F:endonuclease activity"/>
    <property type="evidence" value="ECO:0007669"/>
    <property type="project" value="UniProtKB-KW"/>
</dbReference>
<dbReference type="Gene3D" id="3.10.10.10">
    <property type="entry name" value="HIV Type 1 Reverse Transcriptase, subunit A, domain 1"/>
    <property type="match status" value="2"/>
</dbReference>
<dbReference type="InterPro" id="IPR053134">
    <property type="entry name" value="RNA-dir_DNA_polymerase"/>
</dbReference>
<dbReference type="EMBL" id="SSTE01019034">
    <property type="protein sequence ID" value="KAA0037228.1"/>
    <property type="molecule type" value="Genomic_DNA"/>
</dbReference>
<comment type="caution">
    <text evidence="9">The sequence shown here is derived from an EMBL/GenBank/DDBJ whole genome shotgun (WGS) entry which is preliminary data.</text>
</comment>
<keyword evidence="9" id="KW-0560">Oxidoreductase</keyword>
<keyword evidence="2" id="KW-0808">Transferase</keyword>
<keyword evidence="3" id="KW-0548">Nucleotidyltransferase</keyword>
<dbReference type="CDD" id="cd01647">
    <property type="entry name" value="RT_LTR"/>
    <property type="match status" value="1"/>
</dbReference>
<protein>
    <submittedName>
        <fullName evidence="9">Peroxidase 64</fullName>
    </submittedName>
</protein>
<evidence type="ECO:0000259" key="8">
    <source>
        <dbReference type="Pfam" id="PF00078"/>
    </source>
</evidence>
<evidence type="ECO:0000256" key="6">
    <source>
        <dbReference type="ARBA" id="ARBA00022801"/>
    </source>
</evidence>
<dbReference type="InterPro" id="IPR043128">
    <property type="entry name" value="Rev_trsase/Diguanyl_cyclase"/>
</dbReference>
<dbReference type="Proteomes" id="UP000321393">
    <property type="component" value="Unassembled WGS sequence"/>
</dbReference>
<keyword evidence="7" id="KW-0695">RNA-directed DNA polymerase</keyword>